<keyword evidence="3" id="KW-1185">Reference proteome</keyword>
<keyword evidence="1" id="KW-0812">Transmembrane</keyword>
<evidence type="ECO:0008006" key="4">
    <source>
        <dbReference type="Google" id="ProtNLM"/>
    </source>
</evidence>
<dbReference type="EMBL" id="JAIOUQ010000003">
    <property type="protein sequence ID" value="MBZ2165215.1"/>
    <property type="molecule type" value="Genomic_DNA"/>
</dbReference>
<evidence type="ECO:0000313" key="3">
    <source>
        <dbReference type="Proteomes" id="UP000825933"/>
    </source>
</evidence>
<sequence length="178" mass="20599">MSIKEFLKIFDLHKLWTYGILFIVLLLIYEVNWKWVVAHKLPNVISTTLTSAELLVVAGLTITFYTLLLQVIDRTLGKDKKYEIIESISTTLILLNIFLVSITIILILISSLGADSLRLTGFYYLINSWVYNVIIMFFVIVSPFMERLLVKKTDRIIINLSLIILLVYSVVKFLFFTI</sequence>
<organism evidence="2 3">
    <name type="scientific">Methanobacterium spitsbergense</name>
    <dbReference type="NCBI Taxonomy" id="2874285"/>
    <lineage>
        <taxon>Archaea</taxon>
        <taxon>Methanobacteriati</taxon>
        <taxon>Methanobacteriota</taxon>
        <taxon>Methanomada group</taxon>
        <taxon>Methanobacteria</taxon>
        <taxon>Methanobacteriales</taxon>
        <taxon>Methanobacteriaceae</taxon>
        <taxon>Methanobacterium</taxon>
    </lineage>
</organism>
<gene>
    <name evidence="2" type="ORF">K8N75_04045</name>
</gene>
<feature type="transmembrane region" description="Helical" evidence="1">
    <location>
        <begin position="12"/>
        <end position="29"/>
    </location>
</feature>
<feature type="transmembrane region" description="Helical" evidence="1">
    <location>
        <begin position="156"/>
        <end position="176"/>
    </location>
</feature>
<accession>A0A8T5V0K3</accession>
<evidence type="ECO:0000313" key="2">
    <source>
        <dbReference type="EMBL" id="MBZ2165215.1"/>
    </source>
</evidence>
<proteinExistence type="predicted"/>
<feature type="transmembrane region" description="Helical" evidence="1">
    <location>
        <begin position="84"/>
        <end position="109"/>
    </location>
</feature>
<dbReference type="Proteomes" id="UP000825933">
    <property type="component" value="Unassembled WGS sequence"/>
</dbReference>
<keyword evidence="1" id="KW-1133">Transmembrane helix</keyword>
<feature type="transmembrane region" description="Helical" evidence="1">
    <location>
        <begin position="121"/>
        <end position="144"/>
    </location>
</feature>
<dbReference type="AlphaFoldDB" id="A0A8T5V0K3"/>
<evidence type="ECO:0000256" key="1">
    <source>
        <dbReference type="SAM" id="Phobius"/>
    </source>
</evidence>
<reference evidence="3" key="1">
    <citation type="journal article" date="2022" name="Microbiol. Resour. Announc.">
        <title>Draft Genome Sequence of a Methanogenic Archaeon from West Spitsbergen Permafrost.</title>
        <authorList>
            <person name="Trubitsyn V."/>
            <person name="Rivkina E."/>
            <person name="Shcherbakova V."/>
        </authorList>
    </citation>
    <scope>NUCLEOTIDE SEQUENCE [LARGE SCALE GENOMIC DNA]</scope>
    <source>
        <strain evidence="3">VT</strain>
    </source>
</reference>
<keyword evidence="1" id="KW-0472">Membrane</keyword>
<name>A0A8T5V0K3_9EURY</name>
<comment type="caution">
    <text evidence="2">The sequence shown here is derived from an EMBL/GenBank/DDBJ whole genome shotgun (WGS) entry which is preliminary data.</text>
</comment>
<dbReference type="RefSeq" id="WP_223790835.1">
    <property type="nucleotide sequence ID" value="NZ_JAIOUQ010000003.1"/>
</dbReference>
<protein>
    <recommendedName>
        <fullName evidence="4">Yip1 domain-containing protein</fullName>
    </recommendedName>
</protein>
<feature type="transmembrane region" description="Helical" evidence="1">
    <location>
        <begin position="49"/>
        <end position="72"/>
    </location>
</feature>